<comment type="similarity">
    <text evidence="1 5">Belongs to the universal ribosomal protein uL29 family.</text>
</comment>
<name>A0A841MD11_9BACT</name>
<reference evidence="6 7" key="1">
    <citation type="submission" date="2020-08" db="EMBL/GenBank/DDBJ databases">
        <title>Genomic Encyclopedia of Type Strains, Phase IV (KMG-IV): sequencing the most valuable type-strain genomes for metagenomic binning, comparative biology and taxonomic classification.</title>
        <authorList>
            <person name="Goeker M."/>
        </authorList>
    </citation>
    <scope>NUCLEOTIDE SEQUENCE [LARGE SCALE GENOMIC DNA]</scope>
    <source>
        <strain evidence="6 7">DSM 102044</strain>
    </source>
</reference>
<protein>
    <recommendedName>
        <fullName evidence="4 5">Large ribosomal subunit protein uL29</fullName>
    </recommendedName>
</protein>
<evidence type="ECO:0000256" key="2">
    <source>
        <dbReference type="ARBA" id="ARBA00022980"/>
    </source>
</evidence>
<dbReference type="Proteomes" id="UP000588604">
    <property type="component" value="Unassembled WGS sequence"/>
</dbReference>
<dbReference type="InterPro" id="IPR036049">
    <property type="entry name" value="Ribosomal_uL29_sf"/>
</dbReference>
<dbReference type="PROSITE" id="PS00579">
    <property type="entry name" value="RIBOSOMAL_L29"/>
    <property type="match status" value="1"/>
</dbReference>
<dbReference type="HAMAP" id="MF_00374">
    <property type="entry name" value="Ribosomal_uL29"/>
    <property type="match status" value="1"/>
</dbReference>
<sequence length="62" mass="6901">MTMKNTEIQALAASEIAERIVAEQGNLSKLKFAHTISPIENPNRIRETKRLIARLKTALAAK</sequence>
<accession>A0A841MD11</accession>
<evidence type="ECO:0000256" key="1">
    <source>
        <dbReference type="ARBA" id="ARBA00009254"/>
    </source>
</evidence>
<evidence type="ECO:0000313" key="6">
    <source>
        <dbReference type="EMBL" id="MBB6325952.1"/>
    </source>
</evidence>
<keyword evidence="7" id="KW-1185">Reference proteome</keyword>
<evidence type="ECO:0000313" key="7">
    <source>
        <dbReference type="Proteomes" id="UP000588604"/>
    </source>
</evidence>
<dbReference type="GO" id="GO:0003735">
    <property type="term" value="F:structural constituent of ribosome"/>
    <property type="evidence" value="ECO:0007669"/>
    <property type="project" value="InterPro"/>
</dbReference>
<dbReference type="InterPro" id="IPR018254">
    <property type="entry name" value="Ribosomal_uL29_CS"/>
</dbReference>
<dbReference type="GO" id="GO:0005840">
    <property type="term" value="C:ribosome"/>
    <property type="evidence" value="ECO:0007669"/>
    <property type="project" value="UniProtKB-KW"/>
</dbReference>
<keyword evidence="3 5" id="KW-0687">Ribonucleoprotein</keyword>
<dbReference type="GO" id="GO:0006412">
    <property type="term" value="P:translation"/>
    <property type="evidence" value="ECO:0007669"/>
    <property type="project" value="UniProtKB-UniRule"/>
</dbReference>
<gene>
    <name evidence="5" type="primary">rpmC</name>
    <name evidence="6" type="ORF">FHS59_001580</name>
</gene>
<proteinExistence type="inferred from homology"/>
<dbReference type="Pfam" id="PF00831">
    <property type="entry name" value="Ribosomal_L29"/>
    <property type="match status" value="1"/>
</dbReference>
<dbReference type="InterPro" id="IPR001854">
    <property type="entry name" value="Ribosomal_uL29"/>
</dbReference>
<dbReference type="Gene3D" id="1.10.287.310">
    <property type="match status" value="1"/>
</dbReference>
<evidence type="ECO:0000256" key="3">
    <source>
        <dbReference type="ARBA" id="ARBA00023274"/>
    </source>
</evidence>
<evidence type="ECO:0000256" key="4">
    <source>
        <dbReference type="ARBA" id="ARBA00035204"/>
    </source>
</evidence>
<dbReference type="NCBIfam" id="TIGR00012">
    <property type="entry name" value="L29"/>
    <property type="match status" value="1"/>
</dbReference>
<dbReference type="AlphaFoldDB" id="A0A841MD11"/>
<dbReference type="GO" id="GO:1990904">
    <property type="term" value="C:ribonucleoprotein complex"/>
    <property type="evidence" value="ECO:0007669"/>
    <property type="project" value="UniProtKB-KW"/>
</dbReference>
<keyword evidence="2 5" id="KW-0689">Ribosomal protein</keyword>
<dbReference type="CDD" id="cd00427">
    <property type="entry name" value="Ribosomal_L29_HIP"/>
    <property type="match status" value="1"/>
</dbReference>
<comment type="caution">
    <text evidence="6">The sequence shown here is derived from an EMBL/GenBank/DDBJ whole genome shotgun (WGS) entry which is preliminary data.</text>
</comment>
<organism evidence="6 7">
    <name type="scientific">Algoriphagus iocasae</name>
    <dbReference type="NCBI Taxonomy" id="1836499"/>
    <lineage>
        <taxon>Bacteria</taxon>
        <taxon>Pseudomonadati</taxon>
        <taxon>Bacteroidota</taxon>
        <taxon>Cytophagia</taxon>
        <taxon>Cytophagales</taxon>
        <taxon>Cyclobacteriaceae</taxon>
        <taxon>Algoriphagus</taxon>
    </lineage>
</organism>
<dbReference type="EMBL" id="JACIJO010000002">
    <property type="protein sequence ID" value="MBB6325952.1"/>
    <property type="molecule type" value="Genomic_DNA"/>
</dbReference>
<dbReference type="SUPFAM" id="SSF46561">
    <property type="entry name" value="Ribosomal protein L29 (L29p)"/>
    <property type="match status" value="1"/>
</dbReference>
<evidence type="ECO:0000256" key="5">
    <source>
        <dbReference type="HAMAP-Rule" id="MF_00374"/>
    </source>
</evidence>